<dbReference type="Gene3D" id="2.10.80.10">
    <property type="entry name" value="Lipase, subunit A"/>
    <property type="match status" value="1"/>
</dbReference>
<name>L7MC22_RHIPC</name>
<accession>L7MC22</accession>
<organism evidence="1">
    <name type="scientific">Rhipicephalus pulchellus</name>
    <name type="common">Yellow backed tick</name>
    <name type="synonym">Dermacentor pulchellus</name>
    <dbReference type="NCBI Taxonomy" id="72859"/>
    <lineage>
        <taxon>Eukaryota</taxon>
        <taxon>Metazoa</taxon>
        <taxon>Ecdysozoa</taxon>
        <taxon>Arthropoda</taxon>
        <taxon>Chelicerata</taxon>
        <taxon>Arachnida</taxon>
        <taxon>Acari</taxon>
        <taxon>Parasitiformes</taxon>
        <taxon>Ixodida</taxon>
        <taxon>Ixodoidea</taxon>
        <taxon>Ixodidae</taxon>
        <taxon>Rhipicephalinae</taxon>
        <taxon>Rhipicephalus</taxon>
        <taxon>Rhipicephalus</taxon>
    </lineage>
</organism>
<dbReference type="AlphaFoldDB" id="L7MC22"/>
<evidence type="ECO:0000313" key="1">
    <source>
        <dbReference type="EMBL" id="JAA60724.1"/>
    </source>
</evidence>
<protein>
    <submittedName>
        <fullName evidence="1">Putative secreted peptide</fullName>
    </submittedName>
</protein>
<sequence>MYKDKMWYVPQSCAGLFLGVFLLQIIAHHNGNATPALNIKQRNEPQIPNVGDYEVLGEGDECEMTEYCNSTLCCLDTGSGTKKCQQRPVQVGQNCSATFWLTPDGDEGPYWSACPCGGGLVCNVTQEQSVQQSQEASTDGDADNHKLGTCIFNRTVAKPIESR</sequence>
<reference evidence="1" key="1">
    <citation type="submission" date="2012-11" db="EMBL/GenBank/DDBJ databases">
        <authorList>
            <person name="Lucero-Rivera Y.E."/>
            <person name="Tovar-Ramirez D."/>
        </authorList>
    </citation>
    <scope>NUCLEOTIDE SEQUENCE</scope>
    <source>
        <tissue evidence="1">Salivary gland</tissue>
    </source>
</reference>
<dbReference type="EMBL" id="GACK01004310">
    <property type="protein sequence ID" value="JAA60724.1"/>
    <property type="molecule type" value="mRNA"/>
</dbReference>
<proteinExistence type="evidence at transcript level"/>
<reference evidence="1" key="2">
    <citation type="journal article" date="2015" name="J. Proteomics">
        <title>Sexual differences in the sialomes of the zebra tick, Rhipicephalus pulchellus.</title>
        <authorList>
            <person name="Tan A.W."/>
            <person name="Francischetti I.M."/>
            <person name="Slovak M."/>
            <person name="Kini R.M."/>
            <person name="Ribeiro J.M."/>
        </authorList>
    </citation>
    <scope>NUCLEOTIDE SEQUENCE</scope>
    <source>
        <tissue evidence="1">Salivary gland</tissue>
    </source>
</reference>